<evidence type="ECO:0000313" key="2">
    <source>
        <dbReference type="Proteomes" id="UP000274843"/>
    </source>
</evidence>
<name>A0A3N2G5Z9_9PSEU</name>
<dbReference type="GeneID" id="301848947"/>
<protein>
    <submittedName>
        <fullName evidence="1">Uncharacterized protein (DUF2267 family)</fullName>
    </submittedName>
</protein>
<evidence type="ECO:0000313" key="1">
    <source>
        <dbReference type="EMBL" id="ROS31977.1"/>
    </source>
</evidence>
<dbReference type="Gene3D" id="1.10.490.110">
    <property type="entry name" value="Uncharacterized conserved protein DUF2267"/>
    <property type="match status" value="1"/>
</dbReference>
<keyword evidence="2" id="KW-1185">Reference proteome</keyword>
<sequence>MKEHEIVAAVRKTAGLEDAGHAADATRATLTVLGQRLAGGEPGDLAGQLPAGIKEALPATGEGASFGVEEFYRRVMDAEGHGCTQDGAREHARAVIAALKAGVSKGEFDDLVQQLPGDYRDDLLSTAPVNEHR</sequence>
<comment type="caution">
    <text evidence="1">The sequence shown here is derived from an EMBL/GenBank/DDBJ whole genome shotgun (WGS) entry which is preliminary data.</text>
</comment>
<organism evidence="1 2">
    <name type="scientific">Amycolatopsis thermoflava</name>
    <dbReference type="NCBI Taxonomy" id="84480"/>
    <lineage>
        <taxon>Bacteria</taxon>
        <taxon>Bacillati</taxon>
        <taxon>Actinomycetota</taxon>
        <taxon>Actinomycetes</taxon>
        <taxon>Pseudonocardiales</taxon>
        <taxon>Pseudonocardiaceae</taxon>
        <taxon>Amycolatopsis</taxon>
        <taxon>Amycolatopsis methanolica group</taxon>
    </lineage>
</organism>
<dbReference type="RefSeq" id="WP_123687393.1">
    <property type="nucleotide sequence ID" value="NZ_CBDRBK010000002.1"/>
</dbReference>
<dbReference type="AlphaFoldDB" id="A0A3N2G5Z9"/>
<gene>
    <name evidence="1" type="ORF">EDD35_7717</name>
</gene>
<accession>A0A3N2G5Z9</accession>
<dbReference type="EMBL" id="RKHY01000002">
    <property type="protein sequence ID" value="ROS31977.1"/>
    <property type="molecule type" value="Genomic_DNA"/>
</dbReference>
<dbReference type="InterPro" id="IPR018727">
    <property type="entry name" value="DUF2267"/>
</dbReference>
<proteinExistence type="predicted"/>
<reference evidence="1 2" key="1">
    <citation type="submission" date="2018-11" db="EMBL/GenBank/DDBJ databases">
        <title>Sequencing the genomes of 1000 actinobacteria strains.</title>
        <authorList>
            <person name="Klenk H.-P."/>
        </authorList>
    </citation>
    <scope>NUCLEOTIDE SEQUENCE [LARGE SCALE GENOMIC DNA]</scope>
    <source>
        <strain evidence="1 2">DSM 44348</strain>
    </source>
</reference>
<dbReference type="Pfam" id="PF10025">
    <property type="entry name" value="DUF2267"/>
    <property type="match status" value="1"/>
</dbReference>
<dbReference type="InterPro" id="IPR038282">
    <property type="entry name" value="DUF2267_sf"/>
</dbReference>
<dbReference type="Proteomes" id="UP000274843">
    <property type="component" value="Unassembled WGS sequence"/>
</dbReference>